<dbReference type="GO" id="GO:0005524">
    <property type="term" value="F:ATP binding"/>
    <property type="evidence" value="ECO:0007669"/>
    <property type="project" value="TreeGrafter"/>
</dbReference>
<name>A0A1X0QEG9_9MICR</name>
<dbReference type="GO" id="GO:0009263">
    <property type="term" value="P:deoxyribonucleotide biosynthetic process"/>
    <property type="evidence" value="ECO:0007669"/>
    <property type="project" value="TreeGrafter"/>
</dbReference>
<accession>A0A1X0QEG9</accession>
<dbReference type="Gene3D" id="3.20.70.20">
    <property type="match status" value="1"/>
</dbReference>
<comment type="caution">
    <text evidence="1">The sequence shown here is derived from an EMBL/GenBank/DDBJ whole genome shotgun (WGS) entry which is preliminary data.</text>
</comment>
<dbReference type="VEuPathDB" id="MicrosporidiaDB:A0H76_156"/>
<evidence type="ECO:0000313" key="1">
    <source>
        <dbReference type="EMBL" id="ORD98198.1"/>
    </source>
</evidence>
<dbReference type="GO" id="GO:0004748">
    <property type="term" value="F:ribonucleoside-diphosphate reductase activity, thioredoxin disulfide as acceptor"/>
    <property type="evidence" value="ECO:0007669"/>
    <property type="project" value="TreeGrafter"/>
</dbReference>
<dbReference type="GO" id="GO:0005971">
    <property type="term" value="C:ribonucleoside-diphosphate reductase complex"/>
    <property type="evidence" value="ECO:0007669"/>
    <property type="project" value="TreeGrafter"/>
</dbReference>
<dbReference type="AlphaFoldDB" id="A0A1X0QEG9"/>
<organism evidence="1 2">
    <name type="scientific">Hepatospora eriocheir</name>
    <dbReference type="NCBI Taxonomy" id="1081669"/>
    <lineage>
        <taxon>Eukaryota</taxon>
        <taxon>Fungi</taxon>
        <taxon>Fungi incertae sedis</taxon>
        <taxon>Microsporidia</taxon>
        <taxon>Hepatosporidae</taxon>
        <taxon>Hepatospora</taxon>
    </lineage>
</organism>
<gene>
    <name evidence="1" type="primary">RIR1</name>
    <name evidence="1" type="ORF">A0H76_156</name>
</gene>
<dbReference type="InterPro" id="IPR039718">
    <property type="entry name" value="Rrm1"/>
</dbReference>
<sequence>MNLFLKTPTYAQLTSTHFYGWKSGLITGMYYLRMVPVSSTIKFTIDKDKLNRTIESMKSESFNLKTTTTDNDSLLECEGCSL</sequence>
<protein>
    <submittedName>
        <fullName evidence="1">RIR1</fullName>
    </submittedName>
</protein>
<dbReference type="Proteomes" id="UP000192501">
    <property type="component" value="Unassembled WGS sequence"/>
</dbReference>
<evidence type="ECO:0000313" key="2">
    <source>
        <dbReference type="Proteomes" id="UP000192501"/>
    </source>
</evidence>
<dbReference type="PANTHER" id="PTHR11573">
    <property type="entry name" value="RIBONUCLEOSIDE-DIPHOSPHATE REDUCTASE LARGE CHAIN"/>
    <property type="match status" value="1"/>
</dbReference>
<proteinExistence type="predicted"/>
<reference evidence="1 2" key="1">
    <citation type="journal article" date="2017" name="Environ. Microbiol.">
        <title>Decay of the glycolytic pathway and adaptation to intranuclear parasitism within Enterocytozoonidae microsporidia.</title>
        <authorList>
            <person name="Wiredu Boakye D."/>
            <person name="Jaroenlak P."/>
            <person name="Prachumwat A."/>
            <person name="Williams T.A."/>
            <person name="Bateman K.S."/>
            <person name="Itsathitphaisarn O."/>
            <person name="Sritunyalucksana K."/>
            <person name="Paszkiewicz K.H."/>
            <person name="Moore K.A."/>
            <person name="Stentiford G.D."/>
            <person name="Williams B.A."/>
        </authorList>
    </citation>
    <scope>NUCLEOTIDE SEQUENCE [LARGE SCALE GENOMIC DNA]</scope>
    <source>
        <strain evidence="2">canceri</strain>
    </source>
</reference>
<dbReference type="EMBL" id="LTAI01000932">
    <property type="protein sequence ID" value="ORD98198.1"/>
    <property type="molecule type" value="Genomic_DNA"/>
</dbReference>
<dbReference type="PANTHER" id="PTHR11573:SF6">
    <property type="entry name" value="RIBONUCLEOSIDE-DIPHOSPHATE REDUCTASE LARGE SUBUNIT"/>
    <property type="match status" value="1"/>
</dbReference>